<name>A0ABU3LBB5_9FLAO</name>
<comment type="caution">
    <text evidence="1">The sequence shown here is derived from an EMBL/GenBank/DDBJ whole genome shotgun (WGS) entry which is preliminary data.</text>
</comment>
<evidence type="ECO:0000313" key="2">
    <source>
        <dbReference type="Proteomes" id="UP001250656"/>
    </source>
</evidence>
<gene>
    <name evidence="1" type="ORF">RQM65_17725</name>
</gene>
<reference evidence="1 2" key="1">
    <citation type="submission" date="2023-09" db="EMBL/GenBank/DDBJ databases">
        <title>Novel taxa isolated from Blanes Bay.</title>
        <authorList>
            <person name="Rey-Velasco X."/>
            <person name="Lucena T."/>
        </authorList>
    </citation>
    <scope>NUCLEOTIDE SEQUENCE [LARGE SCALE GENOMIC DNA]</scope>
    <source>
        <strain evidence="1 2">S334</strain>
    </source>
</reference>
<organism evidence="1 2">
    <name type="scientific">Pricia mediterranea</name>
    <dbReference type="NCBI Taxonomy" id="3076079"/>
    <lineage>
        <taxon>Bacteria</taxon>
        <taxon>Pseudomonadati</taxon>
        <taxon>Bacteroidota</taxon>
        <taxon>Flavobacteriia</taxon>
        <taxon>Flavobacteriales</taxon>
        <taxon>Flavobacteriaceae</taxon>
        <taxon>Pricia</taxon>
    </lineage>
</organism>
<sequence length="57" mass="6569">MAKIEIKGTPEKLERIAIFLKANNIQHAIIDDYGNHSKEDLEKYRELMTKHNASTSI</sequence>
<dbReference type="RefSeq" id="WP_314016916.1">
    <property type="nucleotide sequence ID" value="NZ_JAVTTP010000002.1"/>
</dbReference>
<protein>
    <submittedName>
        <fullName evidence="1">Uncharacterized protein</fullName>
    </submittedName>
</protein>
<dbReference type="Proteomes" id="UP001250656">
    <property type="component" value="Unassembled WGS sequence"/>
</dbReference>
<accession>A0ABU3LBB5</accession>
<proteinExistence type="predicted"/>
<dbReference type="EMBL" id="JAVTTP010000002">
    <property type="protein sequence ID" value="MDT7830513.1"/>
    <property type="molecule type" value="Genomic_DNA"/>
</dbReference>
<keyword evidence="2" id="KW-1185">Reference proteome</keyword>
<evidence type="ECO:0000313" key="1">
    <source>
        <dbReference type="EMBL" id="MDT7830513.1"/>
    </source>
</evidence>